<dbReference type="AlphaFoldDB" id="A0AAN9KVN4"/>
<gene>
    <name evidence="1" type="ORF">VNO77_27643</name>
</gene>
<accession>A0AAN9KVN4</accession>
<sequence length="141" mass="16607">MDKQGWKTNVQESGVVVDNGAKIESIGWNYLNYCFYSYCIWLSTLTHPQFFRTSNPWPDIATIVTAEDLYSSDQNSCIRHAIGHAETEFSWPDWVWFRPLQTSTAYVIQISFFPPYIWLEWHPSIRDINLHHYVDQSIRIG</sequence>
<evidence type="ECO:0000313" key="1">
    <source>
        <dbReference type="EMBL" id="KAK7324121.1"/>
    </source>
</evidence>
<dbReference type="EMBL" id="JAYMYQ010000006">
    <property type="protein sequence ID" value="KAK7324121.1"/>
    <property type="molecule type" value="Genomic_DNA"/>
</dbReference>
<comment type="caution">
    <text evidence="1">The sequence shown here is derived from an EMBL/GenBank/DDBJ whole genome shotgun (WGS) entry which is preliminary data.</text>
</comment>
<keyword evidence="2" id="KW-1185">Reference proteome</keyword>
<name>A0AAN9KVN4_CANGL</name>
<protein>
    <submittedName>
        <fullName evidence="1">Uncharacterized protein</fullName>
    </submittedName>
</protein>
<evidence type="ECO:0000313" key="2">
    <source>
        <dbReference type="Proteomes" id="UP001367508"/>
    </source>
</evidence>
<organism evidence="1 2">
    <name type="scientific">Canavalia gladiata</name>
    <name type="common">Sword bean</name>
    <name type="synonym">Dolichos gladiatus</name>
    <dbReference type="NCBI Taxonomy" id="3824"/>
    <lineage>
        <taxon>Eukaryota</taxon>
        <taxon>Viridiplantae</taxon>
        <taxon>Streptophyta</taxon>
        <taxon>Embryophyta</taxon>
        <taxon>Tracheophyta</taxon>
        <taxon>Spermatophyta</taxon>
        <taxon>Magnoliopsida</taxon>
        <taxon>eudicotyledons</taxon>
        <taxon>Gunneridae</taxon>
        <taxon>Pentapetalae</taxon>
        <taxon>rosids</taxon>
        <taxon>fabids</taxon>
        <taxon>Fabales</taxon>
        <taxon>Fabaceae</taxon>
        <taxon>Papilionoideae</taxon>
        <taxon>50 kb inversion clade</taxon>
        <taxon>NPAAA clade</taxon>
        <taxon>indigoferoid/millettioid clade</taxon>
        <taxon>Phaseoleae</taxon>
        <taxon>Canavalia</taxon>
    </lineage>
</organism>
<proteinExistence type="predicted"/>
<reference evidence="1 2" key="1">
    <citation type="submission" date="2024-01" db="EMBL/GenBank/DDBJ databases">
        <title>The genomes of 5 underutilized Papilionoideae crops provide insights into root nodulation and disease resistanc.</title>
        <authorList>
            <person name="Jiang F."/>
        </authorList>
    </citation>
    <scope>NUCLEOTIDE SEQUENCE [LARGE SCALE GENOMIC DNA]</scope>
    <source>
        <strain evidence="1">LVBAO_FW01</strain>
        <tissue evidence="1">Leaves</tissue>
    </source>
</reference>
<dbReference type="Proteomes" id="UP001367508">
    <property type="component" value="Unassembled WGS sequence"/>
</dbReference>